<feature type="compositionally biased region" description="Polar residues" evidence="2">
    <location>
        <begin position="330"/>
        <end position="351"/>
    </location>
</feature>
<dbReference type="InterPro" id="IPR007972">
    <property type="entry name" value="Mtfr1"/>
</dbReference>
<evidence type="ECO:0000313" key="4">
    <source>
        <dbReference type="WBParaSite" id="MBELARI_LOCUS8214"/>
    </source>
</evidence>
<name>A0AAF3FM50_9BILA</name>
<evidence type="ECO:0000256" key="1">
    <source>
        <dbReference type="ARBA" id="ARBA00005807"/>
    </source>
</evidence>
<comment type="similarity">
    <text evidence="1">Belongs to the MTFR1 family.</text>
</comment>
<feature type="compositionally biased region" description="Pro residues" evidence="2">
    <location>
        <begin position="299"/>
        <end position="316"/>
    </location>
</feature>
<dbReference type="PANTHER" id="PTHR14215:SF0">
    <property type="entry name" value="WH2 DOMAIN-CONTAINING PROTEIN"/>
    <property type="match status" value="1"/>
</dbReference>
<dbReference type="Proteomes" id="UP000887575">
    <property type="component" value="Unassembled WGS sequence"/>
</dbReference>
<keyword evidence="3" id="KW-1185">Reference proteome</keyword>
<evidence type="ECO:0000256" key="2">
    <source>
        <dbReference type="SAM" id="MobiDB-lite"/>
    </source>
</evidence>
<feature type="region of interest" description="Disordered" evidence="2">
    <location>
        <begin position="239"/>
        <end position="351"/>
    </location>
</feature>
<dbReference type="AlphaFoldDB" id="A0AAF3FM50"/>
<feature type="compositionally biased region" description="Polar residues" evidence="2">
    <location>
        <begin position="269"/>
        <end position="280"/>
    </location>
</feature>
<reference evidence="4" key="1">
    <citation type="submission" date="2024-02" db="UniProtKB">
        <authorList>
            <consortium name="WormBaseParasite"/>
        </authorList>
    </citation>
    <scope>IDENTIFICATION</scope>
</reference>
<evidence type="ECO:0000313" key="3">
    <source>
        <dbReference type="Proteomes" id="UP000887575"/>
    </source>
</evidence>
<feature type="region of interest" description="Disordered" evidence="2">
    <location>
        <begin position="410"/>
        <end position="459"/>
    </location>
</feature>
<organism evidence="3 4">
    <name type="scientific">Mesorhabditis belari</name>
    <dbReference type="NCBI Taxonomy" id="2138241"/>
    <lineage>
        <taxon>Eukaryota</taxon>
        <taxon>Metazoa</taxon>
        <taxon>Ecdysozoa</taxon>
        <taxon>Nematoda</taxon>
        <taxon>Chromadorea</taxon>
        <taxon>Rhabditida</taxon>
        <taxon>Rhabditina</taxon>
        <taxon>Rhabditomorpha</taxon>
        <taxon>Rhabditoidea</taxon>
        <taxon>Rhabditidae</taxon>
        <taxon>Mesorhabditinae</taxon>
        <taxon>Mesorhabditis</taxon>
    </lineage>
</organism>
<proteinExistence type="inferred from homology"/>
<feature type="compositionally biased region" description="Polar residues" evidence="2">
    <location>
        <begin position="239"/>
        <end position="258"/>
    </location>
</feature>
<dbReference type="WBParaSite" id="MBELARI_LOCUS8214">
    <property type="protein sequence ID" value="MBELARI_LOCUS8214"/>
    <property type="gene ID" value="MBELARI_LOCUS8214"/>
</dbReference>
<protein>
    <submittedName>
        <fullName evidence="4">WH2 domain-containing protein</fullName>
    </submittedName>
</protein>
<accession>A0AAF3FM50</accession>
<dbReference type="PANTHER" id="PTHR14215">
    <property type="entry name" value="PROTEIN OF UNKNOWN FUNCTION DUF729"/>
    <property type="match status" value="1"/>
</dbReference>
<sequence length="459" mass="50337">MADRLIPAVVRVNNMKEERQHLRGNFAQAAQQAGADINPMAQTNHRNEAIGHAVGSLGLLAEVLAEEIVVLRGNVRQRARLFCHFLGVQLSGVWERLLRVFASTHSYKPIRLEGSAALGVGASEYQESKDMLVSSYSLIDLAKILLTDGVEDGIARQFQLWSKPWACLPERKIVTDADEDGTSEFQLFNRPLTFDDEDELLSLPSTQQTGTLRMQSLEAKMAKMAKLSQELSAFLAAQNGTRSRVSSGTNSQQKSPSAISIDDGVCMQSMRSSRSINESPVPSLPSIKDKPPTKELPLVRPPPGPPPPPPPPPQLPLTPRVAKQAPPQLDSENLQSGTSVKSLDSTSVESLTSPRVQLLQDIKQFKFNKTVAKSPGGTPLVKIPLRENHRNIESGVLAAIKYKFRNVRPSIDDDDESLTNNSFKDDEWTDDNADARSTTQIEGESEMEVESEQLCGAAK</sequence>